<reference evidence="1 2" key="1">
    <citation type="journal article" date="2023" name="Science">
        <title>Complex scaffold remodeling in plant triterpene biosynthesis.</title>
        <authorList>
            <person name="De La Pena R."/>
            <person name="Hodgson H."/>
            <person name="Liu J.C."/>
            <person name="Stephenson M.J."/>
            <person name="Martin A.C."/>
            <person name="Owen C."/>
            <person name="Harkess A."/>
            <person name="Leebens-Mack J."/>
            <person name="Jimenez L.E."/>
            <person name="Osbourn A."/>
            <person name="Sattely E.S."/>
        </authorList>
    </citation>
    <scope>NUCLEOTIDE SEQUENCE [LARGE SCALE GENOMIC DNA]</scope>
    <source>
        <strain evidence="2">cv. JPN11</strain>
        <tissue evidence="1">Leaf</tissue>
    </source>
</reference>
<evidence type="ECO:0000313" key="1">
    <source>
        <dbReference type="EMBL" id="KAJ4703200.1"/>
    </source>
</evidence>
<name>A0ACC1WZ11_MELAZ</name>
<comment type="caution">
    <text evidence="1">The sequence shown here is derived from an EMBL/GenBank/DDBJ whole genome shotgun (WGS) entry which is preliminary data.</text>
</comment>
<keyword evidence="1" id="KW-0812">Transmembrane</keyword>
<keyword evidence="2" id="KW-1185">Reference proteome</keyword>
<accession>A0ACC1WZ11</accession>
<sequence length="208" mass="22339">MEMADNSKLDMASSCEACGLKENASTQKITLLDHLNGFQYNAAKKSDNFVIDMETFSHGAADKDITANSRITMQRNLSRKGSLRSGGAAPSPAEKKTNSVANDKDTVATTGPSTPEKPAVAAVGSTDQSSGPHVHHQITITTGNIITTPDSRAAMKRNSFNFKRSSSPWAIDPKRVLFFFATLSSMGTILLIYFTLSIKSSANANNFD</sequence>
<proteinExistence type="predicted"/>
<organism evidence="1 2">
    <name type="scientific">Melia azedarach</name>
    <name type="common">Chinaberry tree</name>
    <dbReference type="NCBI Taxonomy" id="155640"/>
    <lineage>
        <taxon>Eukaryota</taxon>
        <taxon>Viridiplantae</taxon>
        <taxon>Streptophyta</taxon>
        <taxon>Embryophyta</taxon>
        <taxon>Tracheophyta</taxon>
        <taxon>Spermatophyta</taxon>
        <taxon>Magnoliopsida</taxon>
        <taxon>eudicotyledons</taxon>
        <taxon>Gunneridae</taxon>
        <taxon>Pentapetalae</taxon>
        <taxon>rosids</taxon>
        <taxon>malvids</taxon>
        <taxon>Sapindales</taxon>
        <taxon>Meliaceae</taxon>
        <taxon>Melia</taxon>
    </lineage>
</organism>
<keyword evidence="1" id="KW-0472">Membrane</keyword>
<evidence type="ECO:0000313" key="2">
    <source>
        <dbReference type="Proteomes" id="UP001164539"/>
    </source>
</evidence>
<dbReference type="Proteomes" id="UP001164539">
    <property type="component" value="Chromosome 13"/>
</dbReference>
<gene>
    <name evidence="1" type="ORF">OWV82_023131</name>
</gene>
<dbReference type="EMBL" id="CM051406">
    <property type="protein sequence ID" value="KAJ4703200.1"/>
    <property type="molecule type" value="Genomic_DNA"/>
</dbReference>
<protein>
    <submittedName>
        <fullName evidence="1">Transmembrane protein</fullName>
    </submittedName>
</protein>